<dbReference type="SUPFAM" id="SSF82171">
    <property type="entry name" value="DPP6 N-terminal domain-like"/>
    <property type="match status" value="1"/>
</dbReference>
<evidence type="ECO:0000256" key="5">
    <source>
        <dbReference type="ARBA" id="ARBA00022825"/>
    </source>
</evidence>
<dbReference type="FunFam" id="3.40.50.1820:FF:000028">
    <property type="entry name" value="S9 family peptidase"/>
    <property type="match status" value="1"/>
</dbReference>
<evidence type="ECO:0000313" key="9">
    <source>
        <dbReference type="Proteomes" id="UP000634139"/>
    </source>
</evidence>
<proteinExistence type="inferred from homology"/>
<dbReference type="Pfam" id="PF07676">
    <property type="entry name" value="PD40"/>
    <property type="match status" value="2"/>
</dbReference>
<keyword evidence="4" id="KW-0378">Hydrolase</keyword>
<evidence type="ECO:0000313" key="8">
    <source>
        <dbReference type="EMBL" id="GGZ86310.1"/>
    </source>
</evidence>
<dbReference type="EMBL" id="BMZD01000001">
    <property type="protein sequence ID" value="GGZ86310.1"/>
    <property type="molecule type" value="Genomic_DNA"/>
</dbReference>
<evidence type="ECO:0000256" key="1">
    <source>
        <dbReference type="ARBA" id="ARBA00010040"/>
    </source>
</evidence>
<evidence type="ECO:0000256" key="4">
    <source>
        <dbReference type="ARBA" id="ARBA00022801"/>
    </source>
</evidence>
<dbReference type="InterPro" id="IPR011659">
    <property type="entry name" value="WD40"/>
</dbReference>
<gene>
    <name evidence="8" type="ORF">GCM10011617_01040</name>
</gene>
<dbReference type="GO" id="GO:0006508">
    <property type="term" value="P:proteolysis"/>
    <property type="evidence" value="ECO:0007669"/>
    <property type="project" value="UniProtKB-KW"/>
</dbReference>
<dbReference type="SUPFAM" id="SSF53474">
    <property type="entry name" value="alpha/beta-Hydrolases"/>
    <property type="match status" value="1"/>
</dbReference>
<accession>A0A918R4Z7</accession>
<evidence type="ECO:0000256" key="6">
    <source>
        <dbReference type="SAM" id="SignalP"/>
    </source>
</evidence>
<comment type="similarity">
    <text evidence="1">Belongs to the peptidase S9C family.</text>
</comment>
<dbReference type="AlphaFoldDB" id="A0A918R4Z7"/>
<keyword evidence="9" id="KW-1185">Reference proteome</keyword>
<keyword evidence="5" id="KW-0720">Serine protease</keyword>
<evidence type="ECO:0000256" key="2">
    <source>
        <dbReference type="ARBA" id="ARBA00022670"/>
    </source>
</evidence>
<dbReference type="Pfam" id="PF00326">
    <property type="entry name" value="Peptidase_S9"/>
    <property type="match status" value="1"/>
</dbReference>
<organism evidence="8 9">
    <name type="scientific">Novosphingobium arvoryzae</name>
    <dbReference type="NCBI Taxonomy" id="1256514"/>
    <lineage>
        <taxon>Bacteria</taxon>
        <taxon>Pseudomonadati</taxon>
        <taxon>Pseudomonadota</taxon>
        <taxon>Alphaproteobacteria</taxon>
        <taxon>Sphingomonadales</taxon>
        <taxon>Sphingomonadaceae</taxon>
        <taxon>Novosphingobium</taxon>
    </lineage>
</organism>
<evidence type="ECO:0000256" key="3">
    <source>
        <dbReference type="ARBA" id="ARBA00022729"/>
    </source>
</evidence>
<dbReference type="GO" id="GO:0004252">
    <property type="term" value="F:serine-type endopeptidase activity"/>
    <property type="evidence" value="ECO:0007669"/>
    <property type="project" value="TreeGrafter"/>
</dbReference>
<comment type="caution">
    <text evidence="8">The sequence shown here is derived from an EMBL/GenBank/DDBJ whole genome shotgun (WGS) entry which is preliminary data.</text>
</comment>
<feature type="signal peptide" evidence="6">
    <location>
        <begin position="1"/>
        <end position="22"/>
    </location>
</feature>
<dbReference type="PANTHER" id="PTHR42776">
    <property type="entry name" value="SERINE PEPTIDASE S9 FAMILY MEMBER"/>
    <property type="match status" value="1"/>
</dbReference>
<dbReference type="Gene3D" id="2.120.10.30">
    <property type="entry name" value="TolB, C-terminal domain"/>
    <property type="match status" value="2"/>
</dbReference>
<dbReference type="InterPro" id="IPR029058">
    <property type="entry name" value="AB_hydrolase_fold"/>
</dbReference>
<name>A0A918R4Z7_9SPHN</name>
<dbReference type="Proteomes" id="UP000634139">
    <property type="component" value="Unassembled WGS sequence"/>
</dbReference>
<keyword evidence="2" id="KW-0645">Protease</keyword>
<reference evidence="8" key="2">
    <citation type="submission" date="2020-09" db="EMBL/GenBank/DDBJ databases">
        <authorList>
            <person name="Sun Q."/>
            <person name="Kim S."/>
        </authorList>
    </citation>
    <scope>NUCLEOTIDE SEQUENCE</scope>
    <source>
        <strain evidence="8">KCTC 32422</strain>
    </source>
</reference>
<feature type="chain" id="PRO_5037380836" evidence="6">
    <location>
        <begin position="23"/>
        <end position="699"/>
    </location>
</feature>
<dbReference type="PANTHER" id="PTHR42776:SF13">
    <property type="entry name" value="DIPEPTIDYL-PEPTIDASE 5"/>
    <property type="match status" value="1"/>
</dbReference>
<protein>
    <submittedName>
        <fullName evidence="8">Prolyl oligopeptidase</fullName>
    </submittedName>
</protein>
<dbReference type="RefSeq" id="WP_189538473.1">
    <property type="nucleotide sequence ID" value="NZ_BMZD01000001.1"/>
</dbReference>
<dbReference type="Gene3D" id="3.40.50.1820">
    <property type="entry name" value="alpha/beta hydrolase"/>
    <property type="match status" value="1"/>
</dbReference>
<sequence length="699" mass="75265">MKHISAALGALAVALLPHAAMAETRPMTAQDLVTLKRLGAPAVAPDGQTVVFQQVDTDPVTHKRTPGLWRVPARGDAATRIADLPEAGESSPAFSPDGKRLYFISGKSGRDQLWFLDLTDPAATPVQASDFKADVAGFLLSPNGQRVLVWGDVARDCPTLGCDSDGNTSEPGPGTGRLYRDGAGFVRHWDSWETPGNYSRGFALALAADGKVTGEAAALDGPPGTLTGDTPSKPMGGAEELAWQADSNGVFFAARQADRHEPISTNLDIWHSPLDGTAPHNLTAGNKATDTLPAASPDGQWLAWAAMERPGYEADRLVVQLLNLKTGQKRALTAGWDRSVSSLAWTPDSKALIATAQDVLDTPAFRIDIASGKAQRLKLAPKGLTEANVANVVPLKDGRIVFTRDAIANPAEVFIAAKGKPGTQLSQANAATLAALTPVSTTRYSFAGAQGATVWGQIHKPANATAKLPVLLFVHGGPQGSYNDSWSSRWNPALFAAQGYAVVSIDFHGSTGYGQAFTDAINRDWGGKPLEDLKKGLDAALARDAALDGTRTCALGASYGGYMMNWIQSEWADRFQCLVNHNGVFDNRGMAYSTEELWFTEWEHGGKPYHEAPEEYEKWNPASRVAKWQTPMLVVLGEKDFRIPYSQGLGAFTALQRKGVPAELLVFPDENHWVLKPKNSLQWHQTVFSWLDRWLKAGK</sequence>
<reference evidence="8" key="1">
    <citation type="journal article" date="2014" name="Int. J. Syst. Evol. Microbiol.">
        <title>Complete genome sequence of Corynebacterium casei LMG S-19264T (=DSM 44701T), isolated from a smear-ripened cheese.</title>
        <authorList>
            <consortium name="US DOE Joint Genome Institute (JGI-PGF)"/>
            <person name="Walter F."/>
            <person name="Albersmeier A."/>
            <person name="Kalinowski J."/>
            <person name="Ruckert C."/>
        </authorList>
    </citation>
    <scope>NUCLEOTIDE SEQUENCE</scope>
    <source>
        <strain evidence="8">KCTC 32422</strain>
    </source>
</reference>
<dbReference type="InterPro" id="IPR011042">
    <property type="entry name" value="6-blade_b-propeller_TolB-like"/>
</dbReference>
<dbReference type="InterPro" id="IPR001375">
    <property type="entry name" value="Peptidase_S9_cat"/>
</dbReference>
<keyword evidence="3 6" id="KW-0732">Signal</keyword>
<evidence type="ECO:0000259" key="7">
    <source>
        <dbReference type="Pfam" id="PF00326"/>
    </source>
</evidence>
<feature type="domain" description="Peptidase S9 prolyl oligopeptidase catalytic" evidence="7">
    <location>
        <begin position="486"/>
        <end position="696"/>
    </location>
</feature>